<dbReference type="InterPro" id="IPR010730">
    <property type="entry name" value="HET"/>
</dbReference>
<feature type="region of interest" description="Disordered" evidence="1">
    <location>
        <begin position="175"/>
        <end position="299"/>
    </location>
</feature>
<evidence type="ECO:0000313" key="4">
    <source>
        <dbReference type="Proteomes" id="UP000490939"/>
    </source>
</evidence>
<proteinExistence type="predicted"/>
<comment type="caution">
    <text evidence="3">The sequence shown here is derived from an EMBL/GenBank/DDBJ whole genome shotgun (WGS) entry which is preliminary data.</text>
</comment>
<feature type="compositionally biased region" description="Polar residues" evidence="1">
    <location>
        <begin position="279"/>
        <end position="297"/>
    </location>
</feature>
<sequence>MAEPSIPTTSTVATLQQSRAPGTPLAPMKIPNGTREQRCLFLDSFSPVNQNGSFEFDRVLKSGQVHKRTRKTKSWKPVSLVLRPNILSIYKDHDCTKLRHQINLSDLTAVARQRDPKGKAKHVFGLFSPERNYHIEAPNDKEAQAWVDLIRHEARIDRDEEENIILMSPTVGKAPSSQFFGRSAPQSSSGSEPEALNVQRRPRNSTNPETKRSAAPMHSAARVPSHGLQSYSGNEQGSYSDFSDTGFLPAGGSTSSLPAQEKTLQEKERNARADAIYQPSAQSQARPSPNRNTSPLSANERVVRHGRLLLLKSHRGVRQWKSVWAVLRPKSLALYKNEEEYSALLVLDMSSVLDAVDIDPQSKTKVHCLQVITEERNYRFCASSEEGLAKWVGAFKSLLKKRREGEREREQARSAGKENEAIPAVVRDPDDLRLACDILPQDLIDSKARDECAVCSLLVCGILKFEDTTWTFEKDVSRVYLYALSNEIETLTLELCYQNGHESRWEAIQKRAPVKGHDMIPRGVAWAKNRLEKCHNEHESCVIVEDKRLPKRTLHFQRLANGEISVRLTELNNKSGRYMALSHCWGLTPSCTLTSDNLKKHRKNILWDELPITFRDAIAFTLELDIHHIWIDALCIIQGNDRDWEIESSKMADVYQNAFLTLAATTSSDGNGGCFSLEHNYVREFDLGLYLSVRDKLDHWETPSTKKSAESYPLLSRGWVLQERYLSRKMLHFCKQELVWECMEQLICECGGIHASCNPLERSLLNRDREQDIAQTTPSLVIEEITSTKVPVLSDQDSTMRDQDGDSYANHDIYMIEGTDKTDDRVPNELPPGHEETMEKMKTLSVEAEVTDLATAAKAGQKNVPAATEGALLLDGEEESIALNQGGRLHCKWRQLKTRLRVSLSGKDPVVLTARRSTGTGCTSFKQISVQWRDIVEQFSALALSRETDRLPALSGLAMRASAQFGRYLCGLWFQTLRLDLLWRIPLLHSGSRRPIQYTGPTWSWASVNGGIQYWHDLLDVNHHFDDPEQDRMEIRRLHHDAEHLGSRLERNRAKLALRQRLAGKRSLLRKAQGFLFDCDVVLAGDNPFGEVISGRLHIVSQIQRVTLQYVYNNKHSDHVQEPDEPRSYWDYKHSTSGQKQHDPLHYQISVPVHPEANGIDLELPFFADYDLSTGPHTVPDGTGILLLLLYPEVCLVLRQMERAGDVERIGIIRQTNTMRTIPNDYTHYEPIDSTEREIRVLVLHPATSPDDAVICSLVRGSLRMDAPCYEAISYCWGSLDDTRALRVRHLEGSVRLCGKELRDAGGLISAIADDQEESTEIEYQVTQSLYAGLSEFRHHDIPRYLWADAICINQGDVKERSEQVGFMQHVYASATRVLVWLYPPSTESLDSIVALQTVLDLVEAIAWKTNMTLAALISSIEFPGKVANLWRDFPSIPAELQWDNAAMKSSREQQFLRWLLGTSIAKPAAFEDRKTRKNVASGTGREISEPVEFMYDFLCLMKPSTPSPGDHKSRVLHYLNKVNKIFAFDWFSRVWVLQEVGSNANVTICHGGQDFKWKAIQAEVFIQASLIHIPFILWGLGLPLLFVALTGRQERRLLHIELLGLTSGSKYTDDRDRLFALLGLTIELASEKTLPSSIAPNYFKTRRQVFADYTRWSIWQRGSLDILSLVRRVTEYEIPQERLPSWVPNYKERIPILKQTIGPYSSYNASGMWVLQFSRDKNRPQQNPFEFEEMACLKGTQVNSVAFTIGCDFVSWDDVNGSQVAPLSAVWQSLKHLLLCSLGQSGSYPGASSDRKMLAERENMLFYRFLRHFFCTAAGEGTCHDGRLVRDYVSSKFAEFSACLFWNTDLRQLRGLGLNWSQEKLIRESVRGNHASRWRSYFPFYLKCSLAQRRLFTTPNQNFGLCPKHAQKGDIVVILDGGKVPYILRERPYPLEMTRSERLRAGPTYRFIGECYVETYMDGSEADKAGTADDDPGGHKYYRKVFKIT</sequence>
<dbReference type="Pfam" id="PF00169">
    <property type="entry name" value="PH"/>
    <property type="match status" value="2"/>
</dbReference>
<dbReference type="SUPFAM" id="SSF50729">
    <property type="entry name" value="PH domain-like"/>
    <property type="match status" value="2"/>
</dbReference>
<dbReference type="Gene3D" id="2.30.29.30">
    <property type="entry name" value="Pleckstrin-homology domain (PH domain)/Phosphotyrosine-binding domain (PTB)"/>
    <property type="match status" value="2"/>
</dbReference>
<feature type="compositionally biased region" description="Basic and acidic residues" evidence="1">
    <location>
        <begin position="263"/>
        <end position="272"/>
    </location>
</feature>
<dbReference type="InterPro" id="IPR011993">
    <property type="entry name" value="PH-like_dom_sf"/>
</dbReference>
<feature type="region of interest" description="Disordered" evidence="1">
    <location>
        <begin position="1"/>
        <end position="30"/>
    </location>
</feature>
<feature type="compositionally biased region" description="Polar residues" evidence="1">
    <location>
        <begin position="227"/>
        <end position="243"/>
    </location>
</feature>
<dbReference type="PANTHER" id="PTHR33112">
    <property type="entry name" value="DOMAIN PROTEIN, PUTATIVE-RELATED"/>
    <property type="match status" value="1"/>
</dbReference>
<organism evidence="3 4">
    <name type="scientific">Venturia inaequalis</name>
    <name type="common">Apple scab fungus</name>
    <dbReference type="NCBI Taxonomy" id="5025"/>
    <lineage>
        <taxon>Eukaryota</taxon>
        <taxon>Fungi</taxon>
        <taxon>Dikarya</taxon>
        <taxon>Ascomycota</taxon>
        <taxon>Pezizomycotina</taxon>
        <taxon>Dothideomycetes</taxon>
        <taxon>Pleosporomycetidae</taxon>
        <taxon>Venturiales</taxon>
        <taxon>Venturiaceae</taxon>
        <taxon>Venturia</taxon>
    </lineage>
</organism>
<dbReference type="PROSITE" id="PS50003">
    <property type="entry name" value="PH_DOMAIN"/>
    <property type="match status" value="2"/>
</dbReference>
<feature type="domain" description="PH" evidence="2">
    <location>
        <begin position="58"/>
        <end position="155"/>
    </location>
</feature>
<name>A0A8H3Z6V8_VENIN</name>
<dbReference type="SMART" id="SM00233">
    <property type="entry name" value="PH"/>
    <property type="match status" value="2"/>
</dbReference>
<dbReference type="CDD" id="cd13299">
    <property type="entry name" value="PH2_PH_fungal"/>
    <property type="match status" value="1"/>
</dbReference>
<dbReference type="InterPro" id="IPR001849">
    <property type="entry name" value="PH_domain"/>
</dbReference>
<dbReference type="Pfam" id="PF06985">
    <property type="entry name" value="HET"/>
    <property type="match status" value="2"/>
</dbReference>
<dbReference type="PANTHER" id="PTHR33112:SF13">
    <property type="entry name" value="HETEROKARYON INCOMPATIBILITY DOMAIN-CONTAINING PROTEIN"/>
    <property type="match status" value="1"/>
</dbReference>
<dbReference type="Pfam" id="PF26639">
    <property type="entry name" value="Het-6_barrel"/>
    <property type="match status" value="1"/>
</dbReference>
<accession>A0A8H3Z6V8</accession>
<evidence type="ECO:0000259" key="2">
    <source>
        <dbReference type="PROSITE" id="PS50003"/>
    </source>
</evidence>
<keyword evidence="4" id="KW-1185">Reference proteome</keyword>
<dbReference type="EMBL" id="WNWR01000230">
    <property type="protein sequence ID" value="KAE9987639.1"/>
    <property type="molecule type" value="Genomic_DNA"/>
</dbReference>
<dbReference type="CDD" id="cd13298">
    <property type="entry name" value="PH1_PH_fungal"/>
    <property type="match status" value="1"/>
</dbReference>
<feature type="domain" description="PH" evidence="2">
    <location>
        <begin position="301"/>
        <end position="400"/>
    </location>
</feature>
<feature type="compositionally biased region" description="Polar residues" evidence="1">
    <location>
        <begin position="175"/>
        <end position="191"/>
    </location>
</feature>
<gene>
    <name evidence="3" type="ORF">EG327_003747</name>
</gene>
<evidence type="ECO:0000313" key="3">
    <source>
        <dbReference type="EMBL" id="KAE9987639.1"/>
    </source>
</evidence>
<protein>
    <recommendedName>
        <fullName evidence="2">PH domain-containing protein</fullName>
    </recommendedName>
</protein>
<feature type="compositionally biased region" description="Polar residues" evidence="1">
    <location>
        <begin position="1"/>
        <end position="20"/>
    </location>
</feature>
<reference evidence="3 4" key="1">
    <citation type="submission" date="2019-07" db="EMBL/GenBank/DDBJ databases">
        <title>Venturia inaequalis Genome Resource.</title>
        <authorList>
            <person name="Lichtner F.J."/>
        </authorList>
    </citation>
    <scope>NUCLEOTIDE SEQUENCE [LARGE SCALE GENOMIC DNA]</scope>
    <source>
        <strain evidence="3 4">DMI_063113</strain>
    </source>
</reference>
<evidence type="ECO:0000256" key="1">
    <source>
        <dbReference type="SAM" id="MobiDB-lite"/>
    </source>
</evidence>
<dbReference type="Proteomes" id="UP000490939">
    <property type="component" value="Unassembled WGS sequence"/>
</dbReference>